<feature type="compositionally biased region" description="Polar residues" evidence="1">
    <location>
        <begin position="114"/>
        <end position="123"/>
    </location>
</feature>
<protein>
    <submittedName>
        <fullName evidence="2">Uncharacterized protein</fullName>
    </submittedName>
</protein>
<accession>A0A7R9H1T0</accession>
<name>A0A7R9H1T0_TIMCR</name>
<gene>
    <name evidence="2" type="ORF">TCEB3V08_LOCUS8101</name>
</gene>
<dbReference type="AlphaFoldDB" id="A0A7R9H1T0"/>
<evidence type="ECO:0000313" key="2">
    <source>
        <dbReference type="EMBL" id="CAD7405684.1"/>
    </source>
</evidence>
<organism evidence="2">
    <name type="scientific">Timema cristinae</name>
    <name type="common">Walking stick</name>
    <dbReference type="NCBI Taxonomy" id="61476"/>
    <lineage>
        <taxon>Eukaryota</taxon>
        <taxon>Metazoa</taxon>
        <taxon>Ecdysozoa</taxon>
        <taxon>Arthropoda</taxon>
        <taxon>Hexapoda</taxon>
        <taxon>Insecta</taxon>
        <taxon>Pterygota</taxon>
        <taxon>Neoptera</taxon>
        <taxon>Polyneoptera</taxon>
        <taxon>Phasmatodea</taxon>
        <taxon>Timematodea</taxon>
        <taxon>Timematoidea</taxon>
        <taxon>Timematidae</taxon>
        <taxon>Timema</taxon>
    </lineage>
</organism>
<feature type="region of interest" description="Disordered" evidence="1">
    <location>
        <begin position="96"/>
        <end position="125"/>
    </location>
</feature>
<reference evidence="2" key="1">
    <citation type="submission" date="2020-11" db="EMBL/GenBank/DDBJ databases">
        <authorList>
            <person name="Tran Van P."/>
        </authorList>
    </citation>
    <scope>NUCLEOTIDE SEQUENCE</scope>
</reference>
<dbReference type="EMBL" id="OC319523">
    <property type="protein sequence ID" value="CAD7405684.1"/>
    <property type="molecule type" value="Genomic_DNA"/>
</dbReference>
<proteinExistence type="predicted"/>
<evidence type="ECO:0000256" key="1">
    <source>
        <dbReference type="SAM" id="MobiDB-lite"/>
    </source>
</evidence>
<sequence>MLERSVGVRGSGGCGRDRRRWVQGWSIVSLSPSSLGSSVGGPCRRGGCIPSREFTVGRVDQGLRVIGQSPGNTKSRPGNTESWWEVEELYRKHGVTVGGKGTVPATRSRGGKQGNSPGNTESQWEVGDSFGRKTLETVSITRANRERWRCVLRWSRHGRLRQHGLCASPAVEREGGAASAILISLCTNLAKPKREGQFNIVNDDESSLEISSPRDVNSPMGVTEIVSTAVAVKETGRLRNFLVNDDSVAIMVEPFLIQFQSDAPLAPFLYEALISLMKSLMKRFVKSDKLDAARSLLELDIFNETNLLNAKYVDLGYATREAIRKTKGVSEKEILLFRQDCKTCLQKLCAKLLERSPLKYKLTKAISFLDPTVAVLKSTRSERLKSTLEIVLANNWITGVAADLVDRQFNKSFLQPFNLSGLAVMVPLGVSFDSKLDPLLPFYFTLQELHQTLKTFFRLLFLSSTTPLPSA</sequence>